<comment type="caution">
    <text evidence="4">The sequence shown here is derived from an EMBL/GenBank/DDBJ whole genome shotgun (WGS) entry which is preliminary data.</text>
</comment>
<proteinExistence type="inferred from homology"/>
<protein>
    <recommendedName>
        <fullName evidence="3">Thioredoxin domain-containing protein</fullName>
    </recommendedName>
</protein>
<evidence type="ECO:0000256" key="2">
    <source>
        <dbReference type="ARBA" id="ARBA00023157"/>
    </source>
</evidence>
<dbReference type="SUPFAM" id="SSF52833">
    <property type="entry name" value="Thioredoxin-like"/>
    <property type="match status" value="1"/>
</dbReference>
<dbReference type="AlphaFoldDB" id="A0A9P5H2I1"/>
<dbReference type="PROSITE" id="PS51352">
    <property type="entry name" value="THIOREDOXIN_2"/>
    <property type="match status" value="1"/>
</dbReference>
<comment type="similarity">
    <text evidence="1">Belongs to the thioredoxin family.</text>
</comment>
<dbReference type="PANTHER" id="PTHR46115">
    <property type="entry name" value="THIOREDOXIN-LIKE PROTEIN 1"/>
    <property type="match status" value="1"/>
</dbReference>
<feature type="domain" description="Thioredoxin" evidence="3">
    <location>
        <begin position="27"/>
        <end position="144"/>
    </location>
</feature>
<dbReference type="GO" id="GO:0015035">
    <property type="term" value="F:protein-disulfide reductase activity"/>
    <property type="evidence" value="ECO:0007669"/>
    <property type="project" value="InterPro"/>
</dbReference>
<name>A0A9P5H2I1_9HYPO</name>
<dbReference type="Gene3D" id="3.40.30.10">
    <property type="entry name" value="Glutaredoxin"/>
    <property type="match status" value="1"/>
</dbReference>
<reference evidence="4" key="1">
    <citation type="submission" date="2020-03" db="EMBL/GenBank/DDBJ databases">
        <title>Draft Genome Sequence of Cylindrodendrum hubeiense.</title>
        <authorList>
            <person name="Buettner E."/>
            <person name="Kellner H."/>
        </authorList>
    </citation>
    <scope>NUCLEOTIDE SEQUENCE</scope>
    <source>
        <strain evidence="4">IHI 201604</strain>
    </source>
</reference>
<dbReference type="OrthoDB" id="10263751at2759"/>
<keyword evidence="5" id="KW-1185">Reference proteome</keyword>
<dbReference type="Pfam" id="PF00085">
    <property type="entry name" value="Thioredoxin"/>
    <property type="match status" value="1"/>
</dbReference>
<evidence type="ECO:0000256" key="1">
    <source>
        <dbReference type="ARBA" id="ARBA00008987"/>
    </source>
</evidence>
<sequence length="144" mass="15726">MASSARFFRPISSIARSGVASQAFVSRPFSTTTPNLVVRNINSAEEYKALVDSSPKPILVDCFATWCGPCKVISPTLEKLSNEPELKDKIEFVKIDVDELPTVSAELGIRAMPTFIIIKDGKKIEEVIGADPRALTKLAQKFAV</sequence>
<dbReference type="NCBIfam" id="TIGR01068">
    <property type="entry name" value="thioredoxin"/>
    <property type="match status" value="1"/>
</dbReference>
<evidence type="ECO:0000259" key="3">
    <source>
        <dbReference type="PROSITE" id="PS51352"/>
    </source>
</evidence>
<dbReference type="FunFam" id="3.40.30.10:FF:000245">
    <property type="entry name" value="Thioredoxin"/>
    <property type="match status" value="1"/>
</dbReference>
<evidence type="ECO:0000313" key="4">
    <source>
        <dbReference type="EMBL" id="KAF7543692.1"/>
    </source>
</evidence>
<dbReference type="PRINTS" id="PR00421">
    <property type="entry name" value="THIOREDOXIN"/>
</dbReference>
<dbReference type="CDD" id="cd02947">
    <property type="entry name" value="TRX_family"/>
    <property type="match status" value="1"/>
</dbReference>
<dbReference type="InterPro" id="IPR017937">
    <property type="entry name" value="Thioredoxin_CS"/>
</dbReference>
<dbReference type="InterPro" id="IPR036249">
    <property type="entry name" value="Thioredoxin-like_sf"/>
</dbReference>
<dbReference type="Proteomes" id="UP000722485">
    <property type="component" value="Unassembled WGS sequence"/>
</dbReference>
<dbReference type="InterPro" id="IPR005746">
    <property type="entry name" value="Thioredoxin"/>
</dbReference>
<keyword evidence="2" id="KW-1015">Disulfide bond</keyword>
<dbReference type="EMBL" id="JAANBB010000349">
    <property type="protein sequence ID" value="KAF7543692.1"/>
    <property type="molecule type" value="Genomic_DNA"/>
</dbReference>
<dbReference type="PROSITE" id="PS00194">
    <property type="entry name" value="THIOREDOXIN_1"/>
    <property type="match status" value="1"/>
</dbReference>
<accession>A0A9P5H2I1</accession>
<organism evidence="4 5">
    <name type="scientific">Cylindrodendrum hubeiense</name>
    <dbReference type="NCBI Taxonomy" id="595255"/>
    <lineage>
        <taxon>Eukaryota</taxon>
        <taxon>Fungi</taxon>
        <taxon>Dikarya</taxon>
        <taxon>Ascomycota</taxon>
        <taxon>Pezizomycotina</taxon>
        <taxon>Sordariomycetes</taxon>
        <taxon>Hypocreomycetidae</taxon>
        <taxon>Hypocreales</taxon>
        <taxon>Nectriaceae</taxon>
        <taxon>Cylindrodendrum</taxon>
    </lineage>
</organism>
<dbReference type="InterPro" id="IPR013766">
    <property type="entry name" value="Thioredoxin_domain"/>
</dbReference>
<gene>
    <name evidence="4" type="ORF">G7Z17_g10538</name>
</gene>
<evidence type="ECO:0000313" key="5">
    <source>
        <dbReference type="Proteomes" id="UP000722485"/>
    </source>
</evidence>